<evidence type="ECO:0000259" key="2">
    <source>
        <dbReference type="SMART" id="SM00014"/>
    </source>
</evidence>
<proteinExistence type="predicted"/>
<dbReference type="Pfam" id="PF01569">
    <property type="entry name" value="PAP2"/>
    <property type="match status" value="1"/>
</dbReference>
<dbReference type="CDD" id="cd03395">
    <property type="entry name" value="PAP2_like_4"/>
    <property type="match status" value="1"/>
</dbReference>
<dbReference type="OrthoDB" id="9789113at2"/>
<feature type="transmembrane region" description="Helical" evidence="1">
    <location>
        <begin position="159"/>
        <end position="177"/>
    </location>
</feature>
<feature type="transmembrane region" description="Helical" evidence="1">
    <location>
        <begin position="107"/>
        <end position="128"/>
    </location>
</feature>
<gene>
    <name evidence="3" type="ORF">DF185_12740</name>
</gene>
<evidence type="ECO:0000313" key="4">
    <source>
        <dbReference type="Proteomes" id="UP000248079"/>
    </source>
</evidence>
<keyword evidence="4" id="KW-1185">Reference proteome</keyword>
<comment type="caution">
    <text evidence="3">The sequence shown here is derived from an EMBL/GenBank/DDBJ whole genome shotgun (WGS) entry which is preliminary data.</text>
</comment>
<dbReference type="PANTHER" id="PTHR14969:SF13">
    <property type="entry name" value="AT30094P"/>
    <property type="match status" value="1"/>
</dbReference>
<name>A0A2V3ZYZ1_9BACT</name>
<keyword evidence="1" id="KW-0812">Transmembrane</keyword>
<dbReference type="SMART" id="SM00014">
    <property type="entry name" value="acidPPc"/>
    <property type="match status" value="1"/>
</dbReference>
<protein>
    <submittedName>
        <fullName evidence="3">Phospholipid phosphatase</fullName>
    </submittedName>
</protein>
<dbReference type="InterPro" id="IPR036938">
    <property type="entry name" value="PAP2/HPO_sf"/>
</dbReference>
<dbReference type="AlphaFoldDB" id="A0A2V3ZYZ1"/>
<sequence>MDTLIQLDKELFMWFNSHNTPFWDVVMMFFTRKEFWIPLYLLLLYQIYKVKGKEAIYWILGAFLLIFLCDQISTQLFKNVFERFRPSHDPSLKGVVNLVSGYTGGRYGFVSSHATNSFGFALFTSLLFRNKLYTFFIFSWSLLVVYTRIYLGVHFPGDIIGGMILGLIIGYGVYRLTKWFSNSRKGPLTRGRRNIQSLTYSAAWLILGVASIEIVTICLVVRKLLKYGLF</sequence>
<feature type="transmembrane region" description="Helical" evidence="1">
    <location>
        <begin position="55"/>
        <end position="77"/>
    </location>
</feature>
<dbReference type="Gene3D" id="1.20.144.10">
    <property type="entry name" value="Phosphatidic acid phosphatase type 2/haloperoxidase"/>
    <property type="match status" value="2"/>
</dbReference>
<feature type="transmembrane region" description="Helical" evidence="1">
    <location>
        <begin position="135"/>
        <end position="153"/>
    </location>
</feature>
<dbReference type="Proteomes" id="UP000248079">
    <property type="component" value="Unassembled WGS sequence"/>
</dbReference>
<evidence type="ECO:0000256" key="1">
    <source>
        <dbReference type="SAM" id="Phobius"/>
    </source>
</evidence>
<dbReference type="PANTHER" id="PTHR14969">
    <property type="entry name" value="SPHINGOSINE-1-PHOSPHATE PHOSPHOHYDROLASE"/>
    <property type="match status" value="1"/>
</dbReference>
<dbReference type="SUPFAM" id="SSF48317">
    <property type="entry name" value="Acid phosphatase/Vanadium-dependent haloperoxidase"/>
    <property type="match status" value="1"/>
</dbReference>
<dbReference type="RefSeq" id="WP_110361133.1">
    <property type="nucleotide sequence ID" value="NZ_QFLI01000005.1"/>
</dbReference>
<keyword evidence="1" id="KW-0472">Membrane</keyword>
<dbReference type="InterPro" id="IPR000326">
    <property type="entry name" value="PAP2/HPO"/>
</dbReference>
<feature type="transmembrane region" description="Helical" evidence="1">
    <location>
        <begin position="198"/>
        <end position="222"/>
    </location>
</feature>
<keyword evidence="1" id="KW-1133">Transmembrane helix</keyword>
<organism evidence="3 4">
    <name type="scientific">Marinifilum breve</name>
    <dbReference type="NCBI Taxonomy" id="2184082"/>
    <lineage>
        <taxon>Bacteria</taxon>
        <taxon>Pseudomonadati</taxon>
        <taxon>Bacteroidota</taxon>
        <taxon>Bacteroidia</taxon>
        <taxon>Marinilabiliales</taxon>
        <taxon>Marinifilaceae</taxon>
    </lineage>
</organism>
<feature type="transmembrane region" description="Helical" evidence="1">
    <location>
        <begin position="20"/>
        <end position="43"/>
    </location>
</feature>
<feature type="domain" description="Phosphatidic acid phosphatase type 2/haloperoxidase" evidence="2">
    <location>
        <begin position="59"/>
        <end position="174"/>
    </location>
</feature>
<dbReference type="EMBL" id="QFLI01000005">
    <property type="protein sequence ID" value="PXY00767.1"/>
    <property type="molecule type" value="Genomic_DNA"/>
</dbReference>
<accession>A0A2V3ZYZ1</accession>
<evidence type="ECO:0000313" key="3">
    <source>
        <dbReference type="EMBL" id="PXY00767.1"/>
    </source>
</evidence>
<reference evidence="3 4" key="1">
    <citation type="submission" date="2018-05" db="EMBL/GenBank/DDBJ databases">
        <title>Marinifilum breve JC075T sp. nov., a marine bacterium isolated from Yongle Blue Hole in the South China Sea.</title>
        <authorList>
            <person name="Fu T."/>
        </authorList>
    </citation>
    <scope>NUCLEOTIDE SEQUENCE [LARGE SCALE GENOMIC DNA]</scope>
    <source>
        <strain evidence="3 4">JC075</strain>
    </source>
</reference>